<dbReference type="PANTHER" id="PTHR14667:SF2">
    <property type="entry name" value="BARDET-BIEDL SYNDROME 10 PROTEIN"/>
    <property type="match status" value="1"/>
</dbReference>
<dbReference type="InterPro" id="IPR027413">
    <property type="entry name" value="GROEL-like_equatorial_sf"/>
</dbReference>
<proteinExistence type="inferred from homology"/>
<dbReference type="PRINTS" id="PR00304">
    <property type="entry name" value="TCOMPLEXTCP1"/>
</dbReference>
<evidence type="ECO:0000313" key="6">
    <source>
        <dbReference type="Proteomes" id="UP000694845"/>
    </source>
</evidence>
<protein>
    <submittedName>
        <fullName evidence="7">Bardet-Biedl syndrome 10 protein homolog isoform X1</fullName>
    </submittedName>
</protein>
<dbReference type="SUPFAM" id="SSF52029">
    <property type="entry name" value="GroEL apical domain-like"/>
    <property type="match status" value="1"/>
</dbReference>
<dbReference type="Gene3D" id="3.50.7.10">
    <property type="entry name" value="GroEL"/>
    <property type="match status" value="1"/>
</dbReference>
<dbReference type="InterPro" id="IPR027409">
    <property type="entry name" value="GroEL-like_apical_dom_sf"/>
</dbReference>
<dbReference type="InterPro" id="IPR017998">
    <property type="entry name" value="Chaperone_TCP-1"/>
</dbReference>
<keyword evidence="6" id="KW-1185">Reference proteome</keyword>
<reference evidence="7" key="1">
    <citation type="submission" date="2025-08" db="UniProtKB">
        <authorList>
            <consortium name="RefSeq"/>
        </authorList>
    </citation>
    <scope>IDENTIFICATION</scope>
</reference>
<dbReference type="RefSeq" id="XP_022094502.1">
    <property type="nucleotide sequence ID" value="XM_022238810.1"/>
</dbReference>
<evidence type="ECO:0000256" key="2">
    <source>
        <dbReference type="ARBA" id="ARBA00022741"/>
    </source>
</evidence>
<dbReference type="Gene3D" id="1.10.560.10">
    <property type="entry name" value="GroEL-like equatorial domain"/>
    <property type="match status" value="2"/>
</dbReference>
<dbReference type="GeneID" id="110981319"/>
<keyword evidence="4 5" id="KW-0143">Chaperone</keyword>
<evidence type="ECO:0000256" key="4">
    <source>
        <dbReference type="ARBA" id="ARBA00023186"/>
    </source>
</evidence>
<evidence type="ECO:0000256" key="1">
    <source>
        <dbReference type="ARBA" id="ARBA00008020"/>
    </source>
</evidence>
<dbReference type="PANTHER" id="PTHR14667">
    <property type="entry name" value="BARDET-BIEDL SYNDROME 10 PROTEIN"/>
    <property type="match status" value="1"/>
</dbReference>
<dbReference type="GO" id="GO:0051131">
    <property type="term" value="P:chaperone-mediated protein complex assembly"/>
    <property type="evidence" value="ECO:0007669"/>
    <property type="project" value="InterPro"/>
</dbReference>
<keyword evidence="3 5" id="KW-0067">ATP-binding</keyword>
<name>A0A8B7YPA6_ACAPL</name>
<dbReference type="SUPFAM" id="SSF48592">
    <property type="entry name" value="GroEL equatorial domain-like"/>
    <property type="match status" value="1"/>
</dbReference>
<comment type="similarity">
    <text evidence="1 5">Belongs to the TCP-1 chaperonin family.</text>
</comment>
<dbReference type="Pfam" id="PF00118">
    <property type="entry name" value="Cpn60_TCP1"/>
    <property type="match status" value="1"/>
</dbReference>
<dbReference type="GO" id="GO:0140662">
    <property type="term" value="F:ATP-dependent protein folding chaperone"/>
    <property type="evidence" value="ECO:0007669"/>
    <property type="project" value="InterPro"/>
</dbReference>
<keyword evidence="2 5" id="KW-0547">Nucleotide-binding</keyword>
<dbReference type="KEGG" id="aplc:110981319"/>
<dbReference type="InterPro" id="IPR027410">
    <property type="entry name" value="TCP-1-like_intermed_sf"/>
</dbReference>
<dbReference type="AlphaFoldDB" id="A0A8B7YPA6"/>
<sequence>MSYIKLGSALKQVFQESGNLSSCHGTVSMCQHLPVHLSAAVTICETIESLVRDSVGPNGLHTMLTSSSGSVVITGDGHTILSSLHLSHPIARWIVERIRCHHGITGDNSKSFVLIVTEILRRLQDAIGPTGASSSVSSKKRDLIEIGRALEVIQEEVFPQMVLPELLKHCMCLDITKAKQEEVMNICKKIVGTNLGGRFTPHVTEHMTKLTVDLVSGCCDDISSFAETIRELISEYNVTCIEVPNTPISKSKLLDGVVLTRNFAVQSEDLDSLTTVPFIILSCPLNKWTPDVCSTLAAGSKEDLSRFLQFETSWTHSLICHLREYGVKLLLSSELLSDATLSFCRAAGISAVHMIPEDELNRLARLTKTDIVHDPVDILTSALKRGTASFCRSVIVGRCVGVQLGFSNATVHSKQLVLCGPTQGICRQWFIAVLNALKTLQMWLDNSWLSAVMTTDADNVSRASNGKSEHSGITLAYNSAESLELSSAQSCSLDMQDETADGDNLESSLGTTSVCLPKHQLLQQQGICIPGGGCTEFLLHRIFRTLASGCNEHHDLKARDPSFITAAGILCEAALCIPRTLHRNSVSPQSKKSSFLEMASKVQDCSSLVGVNGRTGALCDPAERGILEPVSARYILWRDSVKMVQDLLKIDMILGVRAVPGKGCSNTSDDDSDG</sequence>
<dbReference type="GO" id="GO:0005524">
    <property type="term" value="F:ATP binding"/>
    <property type="evidence" value="ECO:0007669"/>
    <property type="project" value="UniProtKB-KW"/>
</dbReference>
<dbReference type="Proteomes" id="UP000694845">
    <property type="component" value="Unplaced"/>
</dbReference>
<evidence type="ECO:0000256" key="5">
    <source>
        <dbReference type="RuleBase" id="RU004187"/>
    </source>
</evidence>
<accession>A0A8B7YPA6</accession>
<organism evidence="6 7">
    <name type="scientific">Acanthaster planci</name>
    <name type="common">Crown-of-thorns starfish</name>
    <dbReference type="NCBI Taxonomy" id="133434"/>
    <lineage>
        <taxon>Eukaryota</taxon>
        <taxon>Metazoa</taxon>
        <taxon>Echinodermata</taxon>
        <taxon>Eleutherozoa</taxon>
        <taxon>Asterozoa</taxon>
        <taxon>Asteroidea</taxon>
        <taxon>Valvatacea</taxon>
        <taxon>Valvatida</taxon>
        <taxon>Acanthasteridae</taxon>
        <taxon>Acanthaster</taxon>
    </lineage>
</organism>
<dbReference type="OrthoDB" id="9393833at2759"/>
<evidence type="ECO:0000256" key="3">
    <source>
        <dbReference type="ARBA" id="ARBA00022840"/>
    </source>
</evidence>
<dbReference type="Gene3D" id="3.30.260.10">
    <property type="entry name" value="TCP-1-like chaperonin intermediate domain"/>
    <property type="match status" value="1"/>
</dbReference>
<dbReference type="InterPro" id="IPR042619">
    <property type="entry name" value="BBS10"/>
</dbReference>
<evidence type="ECO:0000313" key="7">
    <source>
        <dbReference type="RefSeq" id="XP_022094502.1"/>
    </source>
</evidence>
<gene>
    <name evidence="7" type="primary">LOC110981319</name>
</gene>
<dbReference type="InterPro" id="IPR002423">
    <property type="entry name" value="Cpn60/GroEL/TCP-1"/>
</dbReference>